<dbReference type="EC" id="2.7.1.26" evidence="14"/>
<dbReference type="GO" id="GO:0009231">
    <property type="term" value="P:riboflavin biosynthetic process"/>
    <property type="evidence" value="ECO:0007669"/>
    <property type="project" value="InterPro"/>
</dbReference>
<sequence>MGFDRNVEIIRGIENIQNIEGPSAVTIGVFDGVHLGHQTIIKMAVDFARIIHRVSVVVTFEPHPLAIVRPESQPPLLTATDLKAEYIRELGANHLLVIPFSLEFANMAAEDFIDNVLLDKLHAQYVVVGEDFSFGKGRRGNVAFLDSYGGPKGLKAIGVPHIKTDDIVISSTEVRERLKRGDILGAHELTGRYPRFRGKVVHGFGRGGSVIGVPTANVETLYGELLPSAGVYAGYAWVDDDREPCVIDIGWSPTFGDLLKPEIHVHILGFKKDIYGKRIDIELIDKLRDEKTFNTIDELKQQIQRDIQKAKEALASKSK</sequence>
<evidence type="ECO:0000256" key="2">
    <source>
        <dbReference type="ARBA" id="ARBA00005201"/>
    </source>
</evidence>
<evidence type="ECO:0000256" key="3">
    <source>
        <dbReference type="ARBA" id="ARBA00022630"/>
    </source>
</evidence>
<evidence type="ECO:0000256" key="13">
    <source>
        <dbReference type="ARBA" id="ARBA00049494"/>
    </source>
</evidence>
<proteinExistence type="inferred from homology"/>
<evidence type="ECO:0000313" key="16">
    <source>
        <dbReference type="EMBL" id="PIZ36871.1"/>
    </source>
</evidence>
<comment type="catalytic activity">
    <reaction evidence="13 14">
        <text>FMN + ATP + H(+) = FAD + diphosphate</text>
        <dbReference type="Rhea" id="RHEA:17237"/>
        <dbReference type="ChEBI" id="CHEBI:15378"/>
        <dbReference type="ChEBI" id="CHEBI:30616"/>
        <dbReference type="ChEBI" id="CHEBI:33019"/>
        <dbReference type="ChEBI" id="CHEBI:57692"/>
        <dbReference type="ChEBI" id="CHEBI:58210"/>
        <dbReference type="EC" id="2.7.7.2"/>
    </reaction>
</comment>
<keyword evidence="8 14" id="KW-0418">Kinase</keyword>
<dbReference type="Gene3D" id="2.40.30.30">
    <property type="entry name" value="Riboflavin kinase-like"/>
    <property type="match status" value="1"/>
</dbReference>
<accession>A0A2M7T6W2</accession>
<comment type="similarity">
    <text evidence="14">Belongs to the ribF family.</text>
</comment>
<dbReference type="GO" id="GO:0006747">
    <property type="term" value="P:FAD biosynthetic process"/>
    <property type="evidence" value="ECO:0007669"/>
    <property type="project" value="UniProtKB-UniRule"/>
</dbReference>
<dbReference type="EC" id="2.7.7.2" evidence="14"/>
<feature type="domain" description="Riboflavin kinase" evidence="15">
    <location>
        <begin position="189"/>
        <end position="315"/>
    </location>
</feature>
<evidence type="ECO:0000256" key="5">
    <source>
        <dbReference type="ARBA" id="ARBA00022679"/>
    </source>
</evidence>
<evidence type="ECO:0000256" key="1">
    <source>
        <dbReference type="ARBA" id="ARBA00004726"/>
    </source>
</evidence>
<evidence type="ECO:0000259" key="15">
    <source>
        <dbReference type="SMART" id="SM00904"/>
    </source>
</evidence>
<dbReference type="UniPathway" id="UPA00277">
    <property type="reaction ID" value="UER00407"/>
</dbReference>
<dbReference type="SUPFAM" id="SSF52374">
    <property type="entry name" value="Nucleotidylyl transferase"/>
    <property type="match status" value="1"/>
</dbReference>
<dbReference type="PANTHER" id="PTHR22749">
    <property type="entry name" value="RIBOFLAVIN KINASE/FMN ADENYLYLTRANSFERASE"/>
    <property type="match status" value="1"/>
</dbReference>
<dbReference type="UniPathway" id="UPA00276">
    <property type="reaction ID" value="UER00406"/>
</dbReference>
<evidence type="ECO:0000256" key="14">
    <source>
        <dbReference type="PIRNR" id="PIRNR004491"/>
    </source>
</evidence>
<dbReference type="InterPro" id="IPR023468">
    <property type="entry name" value="Riboflavin_kinase"/>
</dbReference>
<dbReference type="InterPro" id="IPR015865">
    <property type="entry name" value="Riboflavin_kinase_bac/euk"/>
</dbReference>
<dbReference type="RefSeq" id="WP_286677417.1">
    <property type="nucleotide sequence ID" value="NZ_MNXI01000004.1"/>
</dbReference>
<dbReference type="InterPro" id="IPR015864">
    <property type="entry name" value="FAD_synthase"/>
</dbReference>
<evidence type="ECO:0000256" key="4">
    <source>
        <dbReference type="ARBA" id="ARBA00022643"/>
    </source>
</evidence>
<reference evidence="17" key="1">
    <citation type="submission" date="2017-09" db="EMBL/GenBank/DDBJ databases">
        <title>Depth-based differentiation of microbial function through sediment-hosted aquifers and enrichment of novel symbionts in the deep terrestrial subsurface.</title>
        <authorList>
            <person name="Probst A.J."/>
            <person name="Ladd B."/>
            <person name="Jarett J.K."/>
            <person name="Geller-Mcgrath D.E."/>
            <person name="Sieber C.M.K."/>
            <person name="Emerson J.B."/>
            <person name="Anantharaman K."/>
            <person name="Thomas B.C."/>
            <person name="Malmstrom R."/>
            <person name="Stieglmeier M."/>
            <person name="Klingl A."/>
            <person name="Woyke T."/>
            <person name="Ryan C.M."/>
            <person name="Banfield J.F."/>
        </authorList>
    </citation>
    <scope>NUCLEOTIDE SEQUENCE [LARGE SCALE GENOMIC DNA]</scope>
</reference>
<dbReference type="NCBIfam" id="NF004160">
    <property type="entry name" value="PRK05627.1-3"/>
    <property type="match status" value="1"/>
</dbReference>
<keyword evidence="9 14" id="KW-0274">FAD</keyword>
<comment type="catalytic activity">
    <reaction evidence="12 14">
        <text>riboflavin + ATP = FMN + ADP + H(+)</text>
        <dbReference type="Rhea" id="RHEA:14357"/>
        <dbReference type="ChEBI" id="CHEBI:15378"/>
        <dbReference type="ChEBI" id="CHEBI:30616"/>
        <dbReference type="ChEBI" id="CHEBI:57986"/>
        <dbReference type="ChEBI" id="CHEBI:58210"/>
        <dbReference type="ChEBI" id="CHEBI:456216"/>
        <dbReference type="EC" id="2.7.1.26"/>
    </reaction>
</comment>
<dbReference type="Pfam" id="PF06574">
    <property type="entry name" value="FAD_syn"/>
    <property type="match status" value="1"/>
</dbReference>
<organism evidence="16 17">
    <name type="scientific">Candidatus Aquicultor secundus</name>
    <dbReference type="NCBI Taxonomy" id="1973895"/>
    <lineage>
        <taxon>Bacteria</taxon>
        <taxon>Bacillati</taxon>
        <taxon>Actinomycetota</taxon>
        <taxon>Candidatus Aquicultoria</taxon>
        <taxon>Candidatus Aquicultorales</taxon>
        <taxon>Candidatus Aquicultoraceae</taxon>
        <taxon>Candidatus Aquicultor</taxon>
    </lineage>
</organism>
<dbReference type="GO" id="GO:0005524">
    <property type="term" value="F:ATP binding"/>
    <property type="evidence" value="ECO:0007669"/>
    <property type="project" value="UniProtKB-UniRule"/>
</dbReference>
<dbReference type="Proteomes" id="UP000230956">
    <property type="component" value="Unassembled WGS sequence"/>
</dbReference>
<dbReference type="SMART" id="SM00904">
    <property type="entry name" value="Flavokinase"/>
    <property type="match status" value="1"/>
</dbReference>
<dbReference type="PIRSF" id="PIRSF004491">
    <property type="entry name" value="FAD_Synth"/>
    <property type="match status" value="1"/>
</dbReference>
<dbReference type="NCBIfam" id="TIGR00083">
    <property type="entry name" value="ribF"/>
    <property type="match status" value="1"/>
</dbReference>
<dbReference type="AlphaFoldDB" id="A0A2M7T6W2"/>
<dbReference type="SUPFAM" id="SSF82114">
    <property type="entry name" value="Riboflavin kinase-like"/>
    <property type="match status" value="1"/>
</dbReference>
<dbReference type="GO" id="GO:0008531">
    <property type="term" value="F:riboflavin kinase activity"/>
    <property type="evidence" value="ECO:0007669"/>
    <property type="project" value="UniProtKB-UniRule"/>
</dbReference>
<dbReference type="EMBL" id="PFNG01000184">
    <property type="protein sequence ID" value="PIZ36871.1"/>
    <property type="molecule type" value="Genomic_DNA"/>
</dbReference>
<dbReference type="GO" id="GO:0009398">
    <property type="term" value="P:FMN biosynthetic process"/>
    <property type="evidence" value="ECO:0007669"/>
    <property type="project" value="UniProtKB-UniRule"/>
</dbReference>
<dbReference type="CDD" id="cd02064">
    <property type="entry name" value="FAD_synthetase_N"/>
    <property type="match status" value="1"/>
</dbReference>
<evidence type="ECO:0000256" key="11">
    <source>
        <dbReference type="ARBA" id="ARBA00023268"/>
    </source>
</evidence>
<evidence type="ECO:0000256" key="10">
    <source>
        <dbReference type="ARBA" id="ARBA00022840"/>
    </source>
</evidence>
<keyword evidence="5 14" id="KW-0808">Transferase</keyword>
<keyword evidence="3 14" id="KW-0285">Flavoprotein</keyword>
<dbReference type="FunFam" id="3.40.50.620:FF:000021">
    <property type="entry name" value="Riboflavin biosynthesis protein"/>
    <property type="match status" value="1"/>
</dbReference>
<dbReference type="PANTHER" id="PTHR22749:SF6">
    <property type="entry name" value="RIBOFLAVIN KINASE"/>
    <property type="match status" value="1"/>
</dbReference>
<keyword evidence="7 14" id="KW-0547">Nucleotide-binding</keyword>
<protein>
    <recommendedName>
        <fullName evidence="14">Riboflavin biosynthesis protein</fullName>
    </recommendedName>
    <domain>
        <recommendedName>
            <fullName evidence="14">Riboflavin kinase</fullName>
            <ecNumber evidence="14">2.7.1.26</ecNumber>
        </recommendedName>
        <alternativeName>
            <fullName evidence="14">Flavokinase</fullName>
        </alternativeName>
    </domain>
    <domain>
        <recommendedName>
            <fullName evidence="14">FMN adenylyltransferase</fullName>
            <ecNumber evidence="14">2.7.7.2</ecNumber>
        </recommendedName>
        <alternativeName>
            <fullName evidence="14">FAD pyrophosphorylase</fullName>
        </alternativeName>
        <alternativeName>
            <fullName evidence="14">FAD synthase</fullName>
        </alternativeName>
    </domain>
</protein>
<keyword evidence="10 14" id="KW-0067">ATP-binding</keyword>
<evidence type="ECO:0000256" key="12">
    <source>
        <dbReference type="ARBA" id="ARBA00047880"/>
    </source>
</evidence>
<comment type="caution">
    <text evidence="16">The sequence shown here is derived from an EMBL/GenBank/DDBJ whole genome shotgun (WGS) entry which is preliminary data.</text>
</comment>
<evidence type="ECO:0000256" key="9">
    <source>
        <dbReference type="ARBA" id="ARBA00022827"/>
    </source>
</evidence>
<dbReference type="InterPro" id="IPR014729">
    <property type="entry name" value="Rossmann-like_a/b/a_fold"/>
</dbReference>
<comment type="pathway">
    <text evidence="2 14">Cofactor biosynthesis; FMN biosynthesis; FMN from riboflavin (ATP route): step 1/1.</text>
</comment>
<comment type="pathway">
    <text evidence="1 14">Cofactor biosynthesis; FAD biosynthesis; FAD from FMN: step 1/1.</text>
</comment>
<evidence type="ECO:0000256" key="8">
    <source>
        <dbReference type="ARBA" id="ARBA00022777"/>
    </source>
</evidence>
<dbReference type="InterPro" id="IPR002606">
    <property type="entry name" value="Riboflavin_kinase_bac"/>
</dbReference>
<dbReference type="Pfam" id="PF01687">
    <property type="entry name" value="Flavokinase"/>
    <property type="match status" value="1"/>
</dbReference>
<dbReference type="Gene3D" id="3.40.50.620">
    <property type="entry name" value="HUPs"/>
    <property type="match status" value="1"/>
</dbReference>
<dbReference type="GO" id="GO:0003919">
    <property type="term" value="F:FMN adenylyltransferase activity"/>
    <property type="evidence" value="ECO:0007669"/>
    <property type="project" value="UniProtKB-UniRule"/>
</dbReference>
<evidence type="ECO:0000256" key="6">
    <source>
        <dbReference type="ARBA" id="ARBA00022695"/>
    </source>
</evidence>
<evidence type="ECO:0000313" key="17">
    <source>
        <dbReference type="Proteomes" id="UP000230956"/>
    </source>
</evidence>
<keyword evidence="6 14" id="KW-0548">Nucleotidyltransferase</keyword>
<dbReference type="InterPro" id="IPR023465">
    <property type="entry name" value="Riboflavin_kinase_dom_sf"/>
</dbReference>
<keyword evidence="4 14" id="KW-0288">FMN</keyword>
<keyword evidence="11" id="KW-0511">Multifunctional enzyme</keyword>
<name>A0A2M7T6W2_9ACTN</name>
<evidence type="ECO:0000256" key="7">
    <source>
        <dbReference type="ARBA" id="ARBA00022741"/>
    </source>
</evidence>
<gene>
    <name evidence="16" type="ORF">COY37_07905</name>
</gene>